<protein>
    <recommendedName>
        <fullName evidence="1">THIF-type NAD/FAD binding fold domain-containing protein</fullName>
    </recommendedName>
</protein>
<dbReference type="PANTHER" id="PTHR10953:SF162">
    <property type="entry name" value="SUMO-ACTIVATING ENZYME SUBUNIT 1"/>
    <property type="match status" value="1"/>
</dbReference>
<sequence>MEGVVENGDGAQPAPSTEEISAEEVALYDRQIRLWGMDAQARYLHLFFDMVTVMRNAHILLVTIKALGNEIAKNLVLAGIGAITVHDTEIVTEYDLGAQFFLEDGLVGMNRAEAAAPPLQKLNPRVQVKIDTEDIEGRDVEFYKQFATVIVTEADLGTMTSINSKCREAGVAFYGGACYGLYGYSFADLIKHQFVIERDKGNIETKLGSETRTRSIVGATTKKESGGKFKEFVTKEEVYTPLSEVVTSQIDKTWRPKKKRGVSAVLPAIFGLWKFQADHKRLPDPYEHKEDTKLFMSAMSEAREGLGLPYENVDPTFSLSFLDSVGTELSPVAAILGGMLAQGVINFLGKREQPLQNFLVFDGDITNAPIYSLHPQEDA</sequence>
<dbReference type="AlphaFoldDB" id="S8BPL8"/>
<organism evidence="2 3">
    <name type="scientific">Dactylellina haptotyla (strain CBS 200.50)</name>
    <name type="common">Nematode-trapping fungus</name>
    <name type="synonym">Monacrosporium haptotylum</name>
    <dbReference type="NCBI Taxonomy" id="1284197"/>
    <lineage>
        <taxon>Eukaryota</taxon>
        <taxon>Fungi</taxon>
        <taxon>Dikarya</taxon>
        <taxon>Ascomycota</taxon>
        <taxon>Pezizomycotina</taxon>
        <taxon>Orbiliomycetes</taxon>
        <taxon>Orbiliales</taxon>
        <taxon>Orbiliaceae</taxon>
        <taxon>Dactylellina</taxon>
    </lineage>
</organism>
<dbReference type="GO" id="GO:0005829">
    <property type="term" value="C:cytosol"/>
    <property type="evidence" value="ECO:0007669"/>
    <property type="project" value="EnsemblFungi"/>
</dbReference>
<dbReference type="SUPFAM" id="SSF69572">
    <property type="entry name" value="Activating enzymes of the ubiquitin-like proteins"/>
    <property type="match status" value="1"/>
</dbReference>
<comment type="caution">
    <text evidence="2">The sequence shown here is derived from an EMBL/GenBank/DDBJ whole genome shotgun (WGS) entry which is preliminary data.</text>
</comment>
<dbReference type="eggNOG" id="KOG2014">
    <property type="taxonomic scope" value="Eukaryota"/>
</dbReference>
<dbReference type="InterPro" id="IPR000594">
    <property type="entry name" value="ThiF_NAD_FAD-bd"/>
</dbReference>
<gene>
    <name evidence="2" type="ORF">H072_9169</name>
</gene>
<dbReference type="GO" id="GO:0016925">
    <property type="term" value="P:protein sumoylation"/>
    <property type="evidence" value="ECO:0007669"/>
    <property type="project" value="EnsemblFungi"/>
</dbReference>
<name>S8BPL8_DACHA</name>
<dbReference type="Proteomes" id="UP000015100">
    <property type="component" value="Unassembled WGS sequence"/>
</dbReference>
<evidence type="ECO:0000259" key="1">
    <source>
        <dbReference type="Pfam" id="PF00899"/>
    </source>
</evidence>
<evidence type="ECO:0000313" key="3">
    <source>
        <dbReference type="Proteomes" id="UP000015100"/>
    </source>
</evidence>
<reference evidence="2 3" key="1">
    <citation type="journal article" date="2013" name="PLoS Genet.">
        <title>Genomic mechanisms accounting for the adaptation to parasitism in nematode-trapping fungi.</title>
        <authorList>
            <person name="Meerupati T."/>
            <person name="Andersson K.M."/>
            <person name="Friman E."/>
            <person name="Kumar D."/>
            <person name="Tunlid A."/>
            <person name="Ahren D."/>
        </authorList>
    </citation>
    <scope>NUCLEOTIDE SEQUENCE [LARGE SCALE GENOMIC DNA]</scope>
    <source>
        <strain evidence="2 3">CBS 200.50</strain>
    </source>
</reference>
<accession>S8BPL8</accession>
<dbReference type="OMA" id="EFFGQFD"/>
<feature type="domain" description="THIF-type NAD/FAD binding fold" evidence="1">
    <location>
        <begin position="28"/>
        <end position="363"/>
    </location>
</feature>
<dbReference type="HOGENOM" id="CLU_002556_4_1_1"/>
<proteinExistence type="predicted"/>
<dbReference type="EMBL" id="AQGS01000711">
    <property type="protein sequence ID" value="EPS37187.1"/>
    <property type="molecule type" value="Genomic_DNA"/>
</dbReference>
<dbReference type="GO" id="GO:0031510">
    <property type="term" value="C:SUMO activating enzyme complex"/>
    <property type="evidence" value="ECO:0007669"/>
    <property type="project" value="EnsemblFungi"/>
</dbReference>
<dbReference type="PANTHER" id="PTHR10953">
    <property type="entry name" value="UBIQUITIN-ACTIVATING ENZYME E1"/>
    <property type="match status" value="1"/>
</dbReference>
<dbReference type="CDD" id="cd01492">
    <property type="entry name" value="Aos1_SUMO"/>
    <property type="match status" value="1"/>
</dbReference>
<dbReference type="GO" id="GO:0019948">
    <property type="term" value="F:SUMO activating enzyme activity"/>
    <property type="evidence" value="ECO:0007669"/>
    <property type="project" value="EnsemblFungi"/>
</dbReference>
<keyword evidence="3" id="KW-1185">Reference proteome</keyword>
<dbReference type="OrthoDB" id="1708823at2759"/>
<dbReference type="Gene3D" id="3.40.50.720">
    <property type="entry name" value="NAD(P)-binding Rossmann-like Domain"/>
    <property type="match status" value="1"/>
</dbReference>
<dbReference type="STRING" id="1284197.S8BPL8"/>
<reference evidence="3" key="2">
    <citation type="submission" date="2013-04" db="EMBL/GenBank/DDBJ databases">
        <title>Genomic mechanisms accounting for the adaptation to parasitism in nematode-trapping fungi.</title>
        <authorList>
            <person name="Ahren D.G."/>
        </authorList>
    </citation>
    <scope>NUCLEOTIDE SEQUENCE [LARGE SCALE GENOMIC DNA]</scope>
    <source>
        <strain evidence="3">CBS 200.50</strain>
    </source>
</reference>
<evidence type="ECO:0000313" key="2">
    <source>
        <dbReference type="EMBL" id="EPS37187.1"/>
    </source>
</evidence>
<dbReference type="Pfam" id="PF00899">
    <property type="entry name" value="ThiF"/>
    <property type="match status" value="1"/>
</dbReference>
<dbReference type="InterPro" id="IPR035985">
    <property type="entry name" value="Ubiquitin-activating_enz"/>
</dbReference>
<dbReference type="InterPro" id="IPR045886">
    <property type="entry name" value="ThiF/MoeB/HesA"/>
</dbReference>